<evidence type="ECO:0000256" key="5">
    <source>
        <dbReference type="ARBA" id="ARBA00022777"/>
    </source>
</evidence>
<evidence type="ECO:0000256" key="3">
    <source>
        <dbReference type="ARBA" id="ARBA00022679"/>
    </source>
</evidence>
<dbReference type="PROSITE" id="PS00107">
    <property type="entry name" value="PROTEIN_KINASE_ATP"/>
    <property type="match status" value="1"/>
</dbReference>
<keyword evidence="2 10" id="KW-0723">Serine/threonine-protein kinase</keyword>
<dbReference type="SMART" id="SM00220">
    <property type="entry name" value="S_TKc"/>
    <property type="match status" value="1"/>
</dbReference>
<evidence type="ECO:0000256" key="2">
    <source>
        <dbReference type="ARBA" id="ARBA00022527"/>
    </source>
</evidence>
<dbReference type="EC" id="2.7.11.1" evidence="1"/>
<feature type="compositionally biased region" description="Basic and acidic residues" evidence="8">
    <location>
        <begin position="352"/>
        <end position="366"/>
    </location>
</feature>
<dbReference type="InterPro" id="IPR000719">
    <property type="entry name" value="Prot_kinase_dom"/>
</dbReference>
<name>A0A7V8SYA5_9BACT</name>
<dbReference type="Pfam" id="PF00069">
    <property type="entry name" value="Pkinase"/>
    <property type="match status" value="1"/>
</dbReference>
<dbReference type="InterPro" id="IPR008271">
    <property type="entry name" value="Ser/Thr_kinase_AS"/>
</dbReference>
<evidence type="ECO:0000256" key="8">
    <source>
        <dbReference type="SAM" id="MobiDB-lite"/>
    </source>
</evidence>
<feature type="non-terminal residue" evidence="10">
    <location>
        <position position="382"/>
    </location>
</feature>
<dbReference type="PANTHER" id="PTHR43289:SF6">
    <property type="entry name" value="SERINE_THREONINE-PROTEIN KINASE NEKL-3"/>
    <property type="match status" value="1"/>
</dbReference>
<feature type="domain" description="Protein kinase" evidence="9">
    <location>
        <begin position="1"/>
        <end position="278"/>
    </location>
</feature>
<dbReference type="GO" id="GO:0004674">
    <property type="term" value="F:protein serine/threonine kinase activity"/>
    <property type="evidence" value="ECO:0007669"/>
    <property type="project" value="UniProtKB-KW"/>
</dbReference>
<evidence type="ECO:0000259" key="9">
    <source>
        <dbReference type="PROSITE" id="PS50011"/>
    </source>
</evidence>
<dbReference type="AlphaFoldDB" id="A0A7V8SYA5"/>
<reference evidence="10" key="1">
    <citation type="submission" date="2020-06" db="EMBL/GenBank/DDBJ databases">
        <title>Legume-microbial interactions unlock mineral nutrients during tropical forest succession.</title>
        <authorList>
            <person name="Epihov D.Z."/>
        </authorList>
    </citation>
    <scope>NUCLEOTIDE SEQUENCE [LARGE SCALE GENOMIC DNA]</scope>
    <source>
        <strain evidence="10">Pan2503</strain>
    </source>
</reference>
<dbReference type="SUPFAM" id="SSF56112">
    <property type="entry name" value="Protein kinase-like (PK-like)"/>
    <property type="match status" value="1"/>
</dbReference>
<keyword evidence="4 7" id="KW-0547">Nucleotide-binding</keyword>
<organism evidence="10 11">
    <name type="scientific">Candidatus Acidiferrum panamense</name>
    <dbReference type="NCBI Taxonomy" id="2741543"/>
    <lineage>
        <taxon>Bacteria</taxon>
        <taxon>Pseudomonadati</taxon>
        <taxon>Acidobacteriota</taxon>
        <taxon>Terriglobia</taxon>
        <taxon>Candidatus Acidiferrales</taxon>
        <taxon>Candidatus Acidiferrum</taxon>
    </lineage>
</organism>
<dbReference type="Gene3D" id="1.10.510.10">
    <property type="entry name" value="Transferase(Phosphotransferase) domain 1"/>
    <property type="match status" value="1"/>
</dbReference>
<dbReference type="GO" id="GO:0005524">
    <property type="term" value="F:ATP binding"/>
    <property type="evidence" value="ECO:0007669"/>
    <property type="project" value="UniProtKB-UniRule"/>
</dbReference>
<evidence type="ECO:0000256" key="7">
    <source>
        <dbReference type="PROSITE-ProRule" id="PRU10141"/>
    </source>
</evidence>
<dbReference type="InterPro" id="IPR017441">
    <property type="entry name" value="Protein_kinase_ATP_BS"/>
</dbReference>
<dbReference type="PROSITE" id="PS50011">
    <property type="entry name" value="PROTEIN_KINASE_DOM"/>
    <property type="match status" value="1"/>
</dbReference>
<comment type="caution">
    <text evidence="10">The sequence shown here is derived from an EMBL/GenBank/DDBJ whole genome shotgun (WGS) entry which is preliminary data.</text>
</comment>
<dbReference type="InterPro" id="IPR011009">
    <property type="entry name" value="Kinase-like_dom_sf"/>
</dbReference>
<dbReference type="Proteomes" id="UP000567293">
    <property type="component" value="Unassembled WGS sequence"/>
</dbReference>
<keyword evidence="5 10" id="KW-0418">Kinase</keyword>
<evidence type="ECO:0000256" key="1">
    <source>
        <dbReference type="ARBA" id="ARBA00012513"/>
    </source>
</evidence>
<dbReference type="Gene3D" id="3.30.200.20">
    <property type="entry name" value="Phosphorylase Kinase, domain 1"/>
    <property type="match status" value="1"/>
</dbReference>
<keyword evidence="3" id="KW-0808">Transferase</keyword>
<dbReference type="PROSITE" id="PS00108">
    <property type="entry name" value="PROTEIN_KINASE_ST"/>
    <property type="match status" value="1"/>
</dbReference>
<sequence>LGGGGMGVVYKALDKRLNRAVALKFLPLEMAEDAAALERFRREAQAASALNHPNICTIYDVGELPLESEAQSEPQRFIAMEFLDGQTLERRISGKPLPLHEALDLAIEIADALSAAHVQGIIHRDIKPANVYVTKRGNAKILDFGLAKLTGQRACDSQLNLAAVPAPVSAGITLLGRAMGTPNYMSPEQVRGEELDARADLFSFGVALYQMVTGFVPFRGETPEAITDAIQYRAPEAPSRLNPLVPLRLEEVILKALEKDRKFRYQFAAEIRTDLERLKRALLSLEPISSAPSQKARVAGGNRSNQWKKWASMGSIVLGIAILRLLVFGPPHLGRQGPPPPSKSAESLSDPPLREKIAAELSEPRVRTIKTPAPARLRPQIR</sequence>
<protein>
    <recommendedName>
        <fullName evidence="1">non-specific serine/threonine protein kinase</fullName>
        <ecNumber evidence="1">2.7.11.1</ecNumber>
    </recommendedName>
</protein>
<dbReference type="EMBL" id="JACDQQ010001876">
    <property type="protein sequence ID" value="MBA0087195.1"/>
    <property type="molecule type" value="Genomic_DNA"/>
</dbReference>
<evidence type="ECO:0000256" key="4">
    <source>
        <dbReference type="ARBA" id="ARBA00022741"/>
    </source>
</evidence>
<accession>A0A7V8SYA5</accession>
<dbReference type="PANTHER" id="PTHR43289">
    <property type="entry name" value="MITOGEN-ACTIVATED PROTEIN KINASE KINASE KINASE 20-RELATED"/>
    <property type="match status" value="1"/>
</dbReference>
<keyword evidence="11" id="KW-1185">Reference proteome</keyword>
<feature type="region of interest" description="Disordered" evidence="8">
    <location>
        <begin position="333"/>
        <end position="382"/>
    </location>
</feature>
<evidence type="ECO:0000313" key="10">
    <source>
        <dbReference type="EMBL" id="MBA0087195.1"/>
    </source>
</evidence>
<feature type="non-terminal residue" evidence="10">
    <location>
        <position position="1"/>
    </location>
</feature>
<feature type="binding site" evidence="7">
    <location>
        <position position="24"/>
    </location>
    <ligand>
        <name>ATP</name>
        <dbReference type="ChEBI" id="CHEBI:30616"/>
    </ligand>
</feature>
<dbReference type="CDD" id="cd14014">
    <property type="entry name" value="STKc_PknB_like"/>
    <property type="match status" value="1"/>
</dbReference>
<evidence type="ECO:0000313" key="11">
    <source>
        <dbReference type="Proteomes" id="UP000567293"/>
    </source>
</evidence>
<gene>
    <name evidence="10" type="ORF">HRJ53_19600</name>
</gene>
<evidence type="ECO:0000256" key="6">
    <source>
        <dbReference type="ARBA" id="ARBA00022840"/>
    </source>
</evidence>
<dbReference type="FunFam" id="1.10.510.10:FF:000021">
    <property type="entry name" value="Serine/threonine protein kinase"/>
    <property type="match status" value="1"/>
</dbReference>
<keyword evidence="6 7" id="KW-0067">ATP-binding</keyword>
<proteinExistence type="predicted"/>